<dbReference type="GO" id="GO:0009055">
    <property type="term" value="F:electron transfer activity"/>
    <property type="evidence" value="ECO:0007669"/>
    <property type="project" value="InterPro"/>
</dbReference>
<accession>A0AAW0LR43</accession>
<dbReference type="PROSITE" id="PS51485">
    <property type="entry name" value="PHYTOCYANIN"/>
    <property type="match status" value="1"/>
</dbReference>
<dbReference type="Proteomes" id="UP000237347">
    <property type="component" value="Unassembled WGS sequence"/>
</dbReference>
<keyword evidence="4" id="KW-1185">Reference proteome</keyword>
<protein>
    <submittedName>
        <fullName evidence="3">Basic blue protein</fullName>
    </submittedName>
</protein>
<gene>
    <name evidence="3" type="primary">ARPN_0</name>
    <name evidence="3" type="ORF">CFP56_033748</name>
</gene>
<dbReference type="Gene3D" id="2.60.40.420">
    <property type="entry name" value="Cupredoxins - blue copper proteins"/>
    <property type="match status" value="1"/>
</dbReference>
<evidence type="ECO:0000256" key="1">
    <source>
        <dbReference type="SAM" id="SignalP"/>
    </source>
</evidence>
<feature type="signal peptide" evidence="1">
    <location>
        <begin position="1"/>
        <end position="29"/>
    </location>
</feature>
<proteinExistence type="predicted"/>
<evidence type="ECO:0000259" key="2">
    <source>
        <dbReference type="PROSITE" id="PS51485"/>
    </source>
</evidence>
<organism evidence="3 4">
    <name type="scientific">Quercus suber</name>
    <name type="common">Cork oak</name>
    <dbReference type="NCBI Taxonomy" id="58331"/>
    <lineage>
        <taxon>Eukaryota</taxon>
        <taxon>Viridiplantae</taxon>
        <taxon>Streptophyta</taxon>
        <taxon>Embryophyta</taxon>
        <taxon>Tracheophyta</taxon>
        <taxon>Spermatophyta</taxon>
        <taxon>Magnoliopsida</taxon>
        <taxon>eudicotyledons</taxon>
        <taxon>Gunneridae</taxon>
        <taxon>Pentapetalae</taxon>
        <taxon>rosids</taxon>
        <taxon>fabids</taxon>
        <taxon>Fagales</taxon>
        <taxon>Fagaceae</taxon>
        <taxon>Quercus</taxon>
    </lineage>
</organism>
<dbReference type="SUPFAM" id="SSF49503">
    <property type="entry name" value="Cupredoxins"/>
    <property type="match status" value="1"/>
</dbReference>
<reference evidence="3 4" key="1">
    <citation type="journal article" date="2018" name="Sci. Data">
        <title>The draft genome sequence of cork oak.</title>
        <authorList>
            <person name="Ramos A.M."/>
            <person name="Usie A."/>
            <person name="Barbosa P."/>
            <person name="Barros P.M."/>
            <person name="Capote T."/>
            <person name="Chaves I."/>
            <person name="Simoes F."/>
            <person name="Abreu I."/>
            <person name="Carrasquinho I."/>
            <person name="Faro C."/>
            <person name="Guimaraes J.B."/>
            <person name="Mendonca D."/>
            <person name="Nobrega F."/>
            <person name="Rodrigues L."/>
            <person name="Saibo N.J.M."/>
            <person name="Varela M.C."/>
            <person name="Egas C."/>
            <person name="Matos J."/>
            <person name="Miguel C.M."/>
            <person name="Oliveira M.M."/>
            <person name="Ricardo C.P."/>
            <person name="Goncalves S."/>
        </authorList>
    </citation>
    <scope>NUCLEOTIDE SEQUENCE [LARGE SCALE GENOMIC DNA]</scope>
    <source>
        <strain evidence="4">cv. HL8</strain>
    </source>
</reference>
<evidence type="ECO:0000313" key="3">
    <source>
        <dbReference type="EMBL" id="KAK7854060.1"/>
    </source>
</evidence>
<dbReference type="EMBL" id="PKMF04000059">
    <property type="protein sequence ID" value="KAK7854060.1"/>
    <property type="molecule type" value="Genomic_DNA"/>
</dbReference>
<feature type="chain" id="PRO_5043620418" evidence="1">
    <location>
        <begin position="30"/>
        <end position="61"/>
    </location>
</feature>
<dbReference type="InterPro" id="IPR003245">
    <property type="entry name" value="Phytocyanin_dom"/>
</dbReference>
<name>A0AAW0LR43_QUESU</name>
<sequence length="61" mass="6516">MAQGRGSAMVATVFLCMLIIVLHSEMAHAATYTVGDLGGWTFNAASWPKGKQFRAGETLDV</sequence>
<feature type="domain" description="Phytocyanin" evidence="2">
    <location>
        <begin position="30"/>
        <end position="61"/>
    </location>
</feature>
<keyword evidence="1" id="KW-0732">Signal</keyword>
<dbReference type="InterPro" id="IPR008972">
    <property type="entry name" value="Cupredoxin"/>
</dbReference>
<dbReference type="AlphaFoldDB" id="A0AAW0LR43"/>
<comment type="caution">
    <text evidence="3">The sequence shown here is derived from an EMBL/GenBank/DDBJ whole genome shotgun (WGS) entry which is preliminary data.</text>
</comment>
<evidence type="ECO:0000313" key="4">
    <source>
        <dbReference type="Proteomes" id="UP000237347"/>
    </source>
</evidence>